<keyword evidence="3" id="KW-1185">Reference proteome</keyword>
<feature type="compositionally biased region" description="Basic and acidic residues" evidence="1">
    <location>
        <begin position="94"/>
        <end position="108"/>
    </location>
</feature>
<organism evidence="2 3">
    <name type="scientific">Pholiota conissans</name>
    <dbReference type="NCBI Taxonomy" id="109636"/>
    <lineage>
        <taxon>Eukaryota</taxon>
        <taxon>Fungi</taxon>
        <taxon>Dikarya</taxon>
        <taxon>Basidiomycota</taxon>
        <taxon>Agaricomycotina</taxon>
        <taxon>Agaricomycetes</taxon>
        <taxon>Agaricomycetidae</taxon>
        <taxon>Agaricales</taxon>
        <taxon>Agaricineae</taxon>
        <taxon>Strophariaceae</taxon>
        <taxon>Pholiota</taxon>
    </lineage>
</organism>
<feature type="compositionally biased region" description="Basic and acidic residues" evidence="1">
    <location>
        <begin position="346"/>
        <end position="371"/>
    </location>
</feature>
<dbReference type="Proteomes" id="UP000807469">
    <property type="component" value="Unassembled WGS sequence"/>
</dbReference>
<feature type="region of interest" description="Disordered" evidence="1">
    <location>
        <begin position="25"/>
        <end position="230"/>
    </location>
</feature>
<dbReference type="OrthoDB" id="3362703at2759"/>
<dbReference type="EMBL" id="MU155161">
    <property type="protein sequence ID" value="KAF9482751.1"/>
    <property type="molecule type" value="Genomic_DNA"/>
</dbReference>
<feature type="region of interest" description="Disordered" evidence="1">
    <location>
        <begin position="340"/>
        <end position="371"/>
    </location>
</feature>
<evidence type="ECO:0000256" key="1">
    <source>
        <dbReference type="SAM" id="MobiDB-lite"/>
    </source>
</evidence>
<feature type="compositionally biased region" description="Acidic residues" evidence="1">
    <location>
        <begin position="161"/>
        <end position="172"/>
    </location>
</feature>
<evidence type="ECO:0000313" key="2">
    <source>
        <dbReference type="EMBL" id="KAF9482751.1"/>
    </source>
</evidence>
<protein>
    <submittedName>
        <fullName evidence="2">Uncharacterized protein</fullName>
    </submittedName>
</protein>
<dbReference type="AlphaFoldDB" id="A0A9P6CWB5"/>
<evidence type="ECO:0000313" key="3">
    <source>
        <dbReference type="Proteomes" id="UP000807469"/>
    </source>
</evidence>
<feature type="compositionally biased region" description="Polar residues" evidence="1">
    <location>
        <begin position="246"/>
        <end position="260"/>
    </location>
</feature>
<feature type="compositionally biased region" description="Basic residues" evidence="1">
    <location>
        <begin position="266"/>
        <end position="277"/>
    </location>
</feature>
<proteinExistence type="predicted"/>
<gene>
    <name evidence="2" type="ORF">BDN70DRAFT_990829</name>
</gene>
<reference evidence="2" key="1">
    <citation type="submission" date="2020-11" db="EMBL/GenBank/DDBJ databases">
        <authorList>
            <consortium name="DOE Joint Genome Institute"/>
            <person name="Ahrendt S."/>
            <person name="Riley R."/>
            <person name="Andreopoulos W."/>
            <person name="Labutti K."/>
            <person name="Pangilinan J."/>
            <person name="Ruiz-Duenas F.J."/>
            <person name="Barrasa J.M."/>
            <person name="Sanchez-Garcia M."/>
            <person name="Camarero S."/>
            <person name="Miyauchi S."/>
            <person name="Serrano A."/>
            <person name="Linde D."/>
            <person name="Babiker R."/>
            <person name="Drula E."/>
            <person name="Ayuso-Fernandez I."/>
            <person name="Pacheco R."/>
            <person name="Padilla G."/>
            <person name="Ferreira P."/>
            <person name="Barriuso J."/>
            <person name="Kellner H."/>
            <person name="Castanera R."/>
            <person name="Alfaro M."/>
            <person name="Ramirez L."/>
            <person name="Pisabarro A.G."/>
            <person name="Kuo A."/>
            <person name="Tritt A."/>
            <person name="Lipzen A."/>
            <person name="He G."/>
            <person name="Yan M."/>
            <person name="Ng V."/>
            <person name="Cullen D."/>
            <person name="Martin F."/>
            <person name="Rosso M.-N."/>
            <person name="Henrissat B."/>
            <person name="Hibbett D."/>
            <person name="Martinez A.T."/>
            <person name="Grigoriev I.V."/>
        </authorList>
    </citation>
    <scope>NUCLEOTIDE SEQUENCE</scope>
    <source>
        <strain evidence="2">CIRM-BRFM 674</strain>
    </source>
</reference>
<feature type="region of interest" description="Disordered" evidence="1">
    <location>
        <begin position="414"/>
        <end position="437"/>
    </location>
</feature>
<comment type="caution">
    <text evidence="2">The sequence shown here is derived from an EMBL/GenBank/DDBJ whole genome shotgun (WGS) entry which is preliminary data.</text>
</comment>
<accession>A0A9P6CWB5</accession>
<name>A0A9P6CWB5_9AGAR</name>
<feature type="region of interest" description="Disordered" evidence="1">
    <location>
        <begin position="245"/>
        <end position="296"/>
    </location>
</feature>
<feature type="compositionally biased region" description="Polar residues" evidence="1">
    <location>
        <begin position="285"/>
        <end position="296"/>
    </location>
</feature>
<sequence>MSLTIKIPPIQPLPPPSANELMEDLTLVKPQRNRKRPKRYIEAEDDSPEPDRKVARTVAGGRSKRSTVGSTPNDENFVLPSDNDVDMIMNDANEATKDVDHHHSESSVERTTTLQPKATKPKGKSRAPALPVARKRVQKRNVVVSETEDEDDYMDMPLDVVVEDEDDEDYYTPDEKPNKFSKGKGKTSSTKSSTGKRKAKAEPSETGQSGTDKKAGAVSAKKKTKLFPKHEEALIDVVEESIRENVASTSPATSKQESPAPTTISKKPKLPTIKKTKLPTSSSINTPVSATSSTSKLPLELGLNNKLNHDGIRKTMINKTDVDLSNKSVYQEIFLKMAGEGGTPRRTKEEERRKELNRMRDEFKARREAETRHTFDLQAQYDKISQFEDKLRTARSSALWPNFLGAKWREEYEKERRQPREQWLSAPMEGREEGEVS</sequence>